<sequence length="540" mass="58145">MFDEEGAGLLSLLPNTVAHSVAASLSPLNSTSLFRTSRAARDLVLQHCGEITYGPGADTHDTLSQAASRKGSLKLKLRETGAVETQPTDKWLAGIAHASLRSTLRQQPWTAVTELTLFSECYGDLRLCIGAASGHLLTLAFPALQRCTLANVEVQGGALFAALATCQTLRHLIIRHATADELAVAAFATLAQASQLSSLDVQCDAFNERYMLDLPALPPNLTRLALADCDDEWLGLITADMAQRLQEVELRQDDEVEVQRALISHSWPALRKLELPTTVLGQAELDHLLAAAPKLHSLSVEDVTLVQSRADAHCSWRQLLLSDPSADNALNAMAFLPLKGLQELCATSLLWMWLYFYDESGSVAGIADKVAAGASNLAASPGGRALLQSQPLRLVMHECDNVQLLGPAVLAALSPLRGTTLHGEVELCCDVWGGLIQALHDVLEASITSLSIGDSECDLYTDVQPNTWPTLCDTLPAMTRVHLQSRVHGACSAVHLAMFCMKMPRTISLRADHLDADDAENVLTSLQSFGYAGTLVEVPE</sequence>
<proteinExistence type="predicted"/>
<evidence type="ECO:0000256" key="1">
    <source>
        <dbReference type="ARBA" id="ARBA00004430"/>
    </source>
</evidence>
<dbReference type="GO" id="GO:0005930">
    <property type="term" value="C:axoneme"/>
    <property type="evidence" value="ECO:0007669"/>
    <property type="project" value="UniProtKB-SubCell"/>
</dbReference>
<reference evidence="2" key="1">
    <citation type="submission" date="2021-01" db="EMBL/GenBank/DDBJ databases">
        <authorList>
            <person name="Corre E."/>
            <person name="Pelletier E."/>
            <person name="Niang G."/>
            <person name="Scheremetjew M."/>
            <person name="Finn R."/>
            <person name="Kale V."/>
            <person name="Holt S."/>
            <person name="Cochrane G."/>
            <person name="Meng A."/>
            <person name="Brown T."/>
            <person name="Cohen L."/>
        </authorList>
    </citation>
    <scope>NUCLEOTIDE SEQUENCE</scope>
    <source>
        <strain evidence="2">SAG 11-49</strain>
    </source>
</reference>
<dbReference type="InterPro" id="IPR032675">
    <property type="entry name" value="LRR_dom_sf"/>
</dbReference>
<gene>
    <name evidence="2" type="ORF">CLEI1391_LOCUS10664</name>
</gene>
<evidence type="ECO:0008006" key="3">
    <source>
        <dbReference type="Google" id="ProtNLM"/>
    </source>
</evidence>
<name>A0A7S0WTP9_9CHLO</name>
<accession>A0A7S0WTP9</accession>
<dbReference type="AlphaFoldDB" id="A0A7S0WTP9"/>
<comment type="subcellular location">
    <subcellularLocation>
        <location evidence="1">Cytoplasm</location>
        <location evidence="1">Cytoskeleton</location>
        <location evidence="1">Cilium axoneme</location>
    </subcellularLocation>
</comment>
<protein>
    <recommendedName>
        <fullName evidence="3">F-box domain-containing protein</fullName>
    </recommendedName>
</protein>
<dbReference type="EMBL" id="HBFB01019018">
    <property type="protein sequence ID" value="CAD8682408.1"/>
    <property type="molecule type" value="Transcribed_RNA"/>
</dbReference>
<dbReference type="Gene3D" id="3.80.10.10">
    <property type="entry name" value="Ribonuclease Inhibitor"/>
    <property type="match status" value="1"/>
</dbReference>
<evidence type="ECO:0000313" key="2">
    <source>
        <dbReference type="EMBL" id="CAD8682408.1"/>
    </source>
</evidence>
<dbReference type="SUPFAM" id="SSF52047">
    <property type="entry name" value="RNI-like"/>
    <property type="match status" value="1"/>
</dbReference>
<organism evidence="2">
    <name type="scientific">Chlamydomonas leiostraca</name>
    <dbReference type="NCBI Taxonomy" id="1034604"/>
    <lineage>
        <taxon>Eukaryota</taxon>
        <taxon>Viridiplantae</taxon>
        <taxon>Chlorophyta</taxon>
        <taxon>core chlorophytes</taxon>
        <taxon>Chlorophyceae</taxon>
        <taxon>CS clade</taxon>
        <taxon>Chlamydomonadales</taxon>
        <taxon>Chlamydomonadaceae</taxon>
        <taxon>Chlamydomonas</taxon>
    </lineage>
</organism>